<keyword evidence="1" id="KW-1133">Transmembrane helix</keyword>
<proteinExistence type="predicted"/>
<evidence type="ECO:0000256" key="1">
    <source>
        <dbReference type="SAM" id="Phobius"/>
    </source>
</evidence>
<dbReference type="AlphaFoldDB" id="Q2LTZ5"/>
<reference evidence="2 3" key="1">
    <citation type="journal article" date="2007" name="Proc. Natl. Acad. Sci. U.S.A.">
        <title>The genome of Syntrophus aciditrophicus: life at the thermodynamic limit of microbial growth.</title>
        <authorList>
            <person name="McInerney M.J."/>
            <person name="Rohlin L."/>
            <person name="Mouttaki H."/>
            <person name="Kim U."/>
            <person name="Krupp R.S."/>
            <person name="Rios-Hernandez L."/>
            <person name="Sieber J."/>
            <person name="Struchtemeyer C.G."/>
            <person name="Bhattacharyya A."/>
            <person name="Campbell J.W."/>
            <person name="Gunsalus R.P."/>
        </authorList>
    </citation>
    <scope>NUCLEOTIDE SEQUENCE [LARGE SCALE GENOMIC DNA]</scope>
    <source>
        <strain evidence="2 3">SB</strain>
    </source>
</reference>
<sequence length="102" mass="12270">MSRPWVASFSRSEAMTKRFPQYLSAPLQVLWFEPDELGVVFTCFLFALIYGSFSWALLFIAPWQYSRAKKRYPKGFFRHFLYFAGITRMKGYPSFFEERFFE</sequence>
<feature type="transmembrane region" description="Helical" evidence="1">
    <location>
        <begin position="37"/>
        <end position="61"/>
    </location>
</feature>
<dbReference type="STRING" id="56780.SYN_01860"/>
<name>Q2LTZ5_SYNAS</name>
<dbReference type="NCBIfam" id="TIGR02762">
    <property type="entry name" value="TraL_TIGR"/>
    <property type="match status" value="1"/>
</dbReference>
<organism evidence="2 3">
    <name type="scientific">Syntrophus aciditrophicus (strain SB)</name>
    <dbReference type="NCBI Taxonomy" id="56780"/>
    <lineage>
        <taxon>Bacteria</taxon>
        <taxon>Pseudomonadati</taxon>
        <taxon>Thermodesulfobacteriota</taxon>
        <taxon>Syntrophia</taxon>
        <taxon>Syntrophales</taxon>
        <taxon>Syntrophaceae</taxon>
        <taxon>Syntrophus</taxon>
    </lineage>
</organism>
<dbReference type="InterPro" id="IPR009838">
    <property type="entry name" value="T4SS_TraL"/>
</dbReference>
<accession>Q2LTZ5</accession>
<dbReference type="GO" id="GO:0019867">
    <property type="term" value="C:outer membrane"/>
    <property type="evidence" value="ECO:0007669"/>
    <property type="project" value="InterPro"/>
</dbReference>
<evidence type="ECO:0000313" key="2">
    <source>
        <dbReference type="EMBL" id="ABC77552.1"/>
    </source>
</evidence>
<keyword evidence="1" id="KW-0472">Membrane</keyword>
<dbReference type="Proteomes" id="UP000001933">
    <property type="component" value="Chromosome"/>
</dbReference>
<dbReference type="Pfam" id="PF07178">
    <property type="entry name" value="TraL"/>
    <property type="match status" value="1"/>
</dbReference>
<dbReference type="KEGG" id="sat:SYN_01860"/>
<dbReference type="HOGENOM" id="CLU_188985_0_0_7"/>
<protein>
    <submittedName>
        <fullName evidence="2">Hypothetical membrane protein</fullName>
    </submittedName>
</protein>
<evidence type="ECO:0000313" key="3">
    <source>
        <dbReference type="Proteomes" id="UP000001933"/>
    </source>
</evidence>
<keyword evidence="1" id="KW-0812">Transmembrane</keyword>
<dbReference type="InParanoid" id="Q2LTZ5"/>
<dbReference type="EMBL" id="CP000252">
    <property type="protein sequence ID" value="ABC77552.1"/>
    <property type="molecule type" value="Genomic_DNA"/>
</dbReference>
<dbReference type="eggNOG" id="ENOG5033BFH">
    <property type="taxonomic scope" value="Bacteria"/>
</dbReference>
<gene>
    <name evidence="2" type="ORF">SYN_01860</name>
</gene>
<keyword evidence="3" id="KW-1185">Reference proteome</keyword>